<protein>
    <submittedName>
        <fullName evidence="1">Uncharacterized protein</fullName>
    </submittedName>
</protein>
<dbReference type="AlphaFoldDB" id="A0A2J5HU31"/>
<organism evidence="1 2">
    <name type="scientific">Aspergillus taichungensis</name>
    <dbReference type="NCBI Taxonomy" id="482145"/>
    <lineage>
        <taxon>Eukaryota</taxon>
        <taxon>Fungi</taxon>
        <taxon>Dikarya</taxon>
        <taxon>Ascomycota</taxon>
        <taxon>Pezizomycotina</taxon>
        <taxon>Eurotiomycetes</taxon>
        <taxon>Eurotiomycetidae</taxon>
        <taxon>Eurotiales</taxon>
        <taxon>Aspergillaceae</taxon>
        <taxon>Aspergillus</taxon>
        <taxon>Aspergillus subgen. Circumdati</taxon>
    </lineage>
</organism>
<dbReference type="OrthoDB" id="5418367at2759"/>
<reference evidence="2" key="1">
    <citation type="submission" date="2017-12" db="EMBL/GenBank/DDBJ databases">
        <authorList>
            <consortium name="DOE Joint Genome Institute"/>
            <person name="Mondo S.J."/>
            <person name="Kjaerbolling I."/>
            <person name="Vesth T.C."/>
            <person name="Frisvad J.C."/>
            <person name="Nybo J.L."/>
            <person name="Theobald S."/>
            <person name="Kuo A."/>
            <person name="Bowyer P."/>
            <person name="Matsuda Y."/>
            <person name="Lyhne E.K."/>
            <person name="Kogle M.E."/>
            <person name="Clum A."/>
            <person name="Lipzen A."/>
            <person name="Salamov A."/>
            <person name="Ngan C.Y."/>
            <person name="Daum C."/>
            <person name="Chiniquy J."/>
            <person name="Barry K."/>
            <person name="LaButti K."/>
            <person name="Haridas S."/>
            <person name="Simmons B.A."/>
            <person name="Magnuson J.K."/>
            <person name="Mortensen U.H."/>
            <person name="Larsen T.O."/>
            <person name="Grigoriev I.V."/>
            <person name="Baker S.E."/>
            <person name="Andersen M.R."/>
            <person name="Nordberg H.P."/>
            <person name="Cantor M.N."/>
            <person name="Hua S.X."/>
        </authorList>
    </citation>
    <scope>NUCLEOTIDE SEQUENCE [LARGE SCALE GENOMIC DNA]</scope>
    <source>
        <strain evidence="2">IBT 19404</strain>
    </source>
</reference>
<evidence type="ECO:0000313" key="2">
    <source>
        <dbReference type="Proteomes" id="UP000235023"/>
    </source>
</evidence>
<name>A0A2J5HU31_9EURO</name>
<sequence length="449" mass="51007">MSTCHLILFLKKSHQVCLHRAFHFFTFSIVPSTFAHLCPSRLSIVMALPKSTLSRCSSAPPRMSSTSISQASASKTFAQASIRVTGPDSPSSEGLQEVDETIRTIKAHLSSRHRESGIELRVDLKSRHFNQITQFLDRTGVKYDVDGEHTLFIHGMITAIHQSLELLAMSIFARLKYEILLPEEARYLNAGAISYHLNGKIKGKGSKRQTSRKIPDQGFIFNDPQTKRRHRTVIFEAAFTETYDDLIRDMEQWLLHSRGEVQLVVLANIKEDKKQLLKQQKTDSFKDHAAKILEHFGNELGRSKHAEILMADACVYQGHQATNISGTLAERLNHEVDDIIDMVQVENWIGPITADFEFWVLRDSKPHRRGRARVFPGLIGYLPPIYAGDVIPLSCQGSFPNFDASRKLYLDLEEFRCQLLGGIREDAVERAYEYACPNSEDDEDDDYQE</sequence>
<proteinExistence type="predicted"/>
<dbReference type="Proteomes" id="UP000235023">
    <property type="component" value="Unassembled WGS sequence"/>
</dbReference>
<evidence type="ECO:0000313" key="1">
    <source>
        <dbReference type="EMBL" id="PLN80886.1"/>
    </source>
</evidence>
<gene>
    <name evidence="1" type="ORF">BDW42DRAFT_169986</name>
</gene>
<dbReference type="EMBL" id="KZ559542">
    <property type="protein sequence ID" value="PLN80886.1"/>
    <property type="molecule type" value="Genomic_DNA"/>
</dbReference>
<accession>A0A2J5HU31</accession>
<keyword evidence="2" id="KW-1185">Reference proteome</keyword>